<dbReference type="InterPro" id="IPR007452">
    <property type="entry name" value="TamB_C"/>
</dbReference>
<keyword evidence="3" id="KW-1133">Transmembrane helix</keyword>
<feature type="compositionally biased region" description="Basic and acidic residues" evidence="5">
    <location>
        <begin position="342"/>
        <end position="354"/>
    </location>
</feature>
<dbReference type="GO" id="GO:0005886">
    <property type="term" value="C:plasma membrane"/>
    <property type="evidence" value="ECO:0007669"/>
    <property type="project" value="InterPro"/>
</dbReference>
<evidence type="ECO:0000256" key="1">
    <source>
        <dbReference type="ARBA" id="ARBA00004167"/>
    </source>
</evidence>
<comment type="subcellular location">
    <subcellularLocation>
        <location evidence="1">Membrane</location>
        <topology evidence="1">Single-pass membrane protein</topology>
    </subcellularLocation>
</comment>
<dbReference type="EMBL" id="LNYL01000042">
    <property type="protein sequence ID" value="KTD25886.1"/>
    <property type="molecule type" value="Genomic_DNA"/>
</dbReference>
<evidence type="ECO:0000256" key="5">
    <source>
        <dbReference type="SAM" id="MobiDB-lite"/>
    </source>
</evidence>
<organism evidence="7 8">
    <name type="scientific">Legionella maceachernii</name>
    <dbReference type="NCBI Taxonomy" id="466"/>
    <lineage>
        <taxon>Bacteria</taxon>
        <taxon>Pseudomonadati</taxon>
        <taxon>Pseudomonadota</taxon>
        <taxon>Gammaproteobacteria</taxon>
        <taxon>Legionellales</taxon>
        <taxon>Legionellaceae</taxon>
        <taxon>Legionella</taxon>
    </lineage>
</organism>
<dbReference type="Pfam" id="PF04357">
    <property type="entry name" value="TamB"/>
    <property type="match status" value="1"/>
</dbReference>
<dbReference type="RefSeq" id="WP_058452421.1">
    <property type="nucleotide sequence ID" value="NZ_CAAAIB010000004.1"/>
</dbReference>
<dbReference type="PATRIC" id="fig|466.6.peg.1745"/>
<evidence type="ECO:0000259" key="6">
    <source>
        <dbReference type="Pfam" id="PF04357"/>
    </source>
</evidence>
<dbReference type="Proteomes" id="UP000054908">
    <property type="component" value="Unassembled WGS sequence"/>
</dbReference>
<dbReference type="GO" id="GO:0009306">
    <property type="term" value="P:protein secretion"/>
    <property type="evidence" value="ECO:0007669"/>
    <property type="project" value="InterPro"/>
</dbReference>
<dbReference type="PANTHER" id="PTHR36985:SF1">
    <property type="entry name" value="TRANSLOCATION AND ASSEMBLY MODULE SUBUNIT TAMB"/>
    <property type="match status" value="1"/>
</dbReference>
<dbReference type="OrthoDB" id="5555605at2"/>
<reference evidence="7 8" key="1">
    <citation type="submission" date="2015-11" db="EMBL/GenBank/DDBJ databases">
        <title>Genomic analysis of 38 Legionella species identifies large and diverse effector repertoires.</title>
        <authorList>
            <person name="Burstein D."/>
            <person name="Amaro F."/>
            <person name="Zusman T."/>
            <person name="Lifshitz Z."/>
            <person name="Cohen O."/>
            <person name="Gilbert J.A."/>
            <person name="Pupko T."/>
            <person name="Shuman H.A."/>
            <person name="Segal G."/>
        </authorList>
    </citation>
    <scope>NUCLEOTIDE SEQUENCE [LARGE SCALE GENOMIC DNA]</scope>
    <source>
        <strain evidence="7 8">PX-1-G2-E2</strain>
    </source>
</reference>
<name>A0A0W0W140_9GAMM</name>
<evidence type="ECO:0000313" key="8">
    <source>
        <dbReference type="Proteomes" id="UP000054908"/>
    </source>
</evidence>
<dbReference type="STRING" id="466.Lmac_1657"/>
<evidence type="ECO:0000256" key="3">
    <source>
        <dbReference type="ARBA" id="ARBA00022989"/>
    </source>
</evidence>
<gene>
    <name evidence="7" type="ORF">Lmac_1657</name>
</gene>
<comment type="caution">
    <text evidence="7">The sequence shown here is derived from an EMBL/GenBank/DDBJ whole genome shotgun (WGS) entry which is preliminary data.</text>
</comment>
<keyword evidence="2" id="KW-0812">Transmembrane</keyword>
<accession>A0A0W0W140</accession>
<proteinExistence type="predicted"/>
<dbReference type="AlphaFoldDB" id="A0A0W0W140"/>
<evidence type="ECO:0000256" key="4">
    <source>
        <dbReference type="ARBA" id="ARBA00023136"/>
    </source>
</evidence>
<dbReference type="GO" id="GO:0097347">
    <property type="term" value="C:TAM protein secretion complex"/>
    <property type="evidence" value="ECO:0007669"/>
    <property type="project" value="TreeGrafter"/>
</dbReference>
<sequence>MRNVLSAVKTLIKSLAVLFVVLGGLFLFLLTTTPGLFLTMQIAKIILPGKLIVEKPQGRLIHDFSLNHLNYQNNQFAINLEKFNLNWRWQLLFKHKLFIETLRAQSLSVVLKEDNARSDKKAPIKLPINMEIKDASIDRLTITQNESNHQFSNLKLKANLTNKLWQINQFNVDFSDMNFAISGQAQPIFPYPLSGSLQLKSKSQSQKIEGFLKVGGDFSLYHWHGEMRNPKGTIINGTLRYGKEIHHLATWHQFIWPIDNDQTFESSDGSLQIEGTFPHVNFNFASVITSPIRATIQLNGQTTNQSLQTQGTIKIAHPLSIPTSRGLPAASKNPSPSLDPADNARDEKGKSERLPIKFPEGEMNIHLVYDEKASPKIQGQVLAKSVDLVGTEQPIQQLKWNTALTGNSLDDLSLDSALTTQYFGRVLAATLHYQNHQVNGQASLGENQLQIKGSIPYQWQLKAFIPYPSLLHPHLKNLQTGLTANATITSPTQGEMNLTIQPGKYQLSEEDPAAILPFTGGQIHADLNSTRLQVKGNLILDHYKSLLLNLDLPSFRLDEGLSANQPIKGNLNLNVNSLAFLENFSEAATQLDGQLNALLLLKGTIDKPVIEGTLHLDKAKLLIPKIGLNLNPIEIHFQSRNKRWTSQGTIASQNKVLYLKGNGDFTPEMTGSLTLNGDDFPLIKTDEYLINLSPQLVIYFKPNAMDMTGRILIPNAQIKPQNFTSTISLSEDAVFIGPKSASSPNPLPINTDIYLDMGENVAIDVKGLRGFLTGNIRLRQLPQGPLNASGELNVRDGKYQAYGQDLAIDQGQLIFTGGSIDNPGINIRAVRRFNNSNASFSGSNQLFDFNSANLQKLDFGNEVTVGIEVSGRLSSPKIQLFSDPSSLSQADILSMLLLGKPANQANKAGGQLLLNAISSMKLGAGTRGTQLLSQLKQALGVDLDIKSNTKYNQQTNQITESSSVVVGKSITKRIYVSYNFGLAQADSNVFTLTYLLNKFLSIQVNASLTASGVDLLYTRETQKE</sequence>
<dbReference type="PANTHER" id="PTHR36985">
    <property type="entry name" value="TRANSLOCATION AND ASSEMBLY MODULE SUBUNIT TAMB"/>
    <property type="match status" value="1"/>
</dbReference>
<feature type="domain" description="Translocation and assembly module TamB C-terminal" evidence="6">
    <location>
        <begin position="652"/>
        <end position="1020"/>
    </location>
</feature>
<feature type="region of interest" description="Disordered" evidence="5">
    <location>
        <begin position="323"/>
        <end position="354"/>
    </location>
</feature>
<evidence type="ECO:0000256" key="2">
    <source>
        <dbReference type="ARBA" id="ARBA00022692"/>
    </source>
</evidence>
<keyword evidence="8" id="KW-1185">Reference proteome</keyword>
<protein>
    <submittedName>
        <fullName evidence="7">Periplasmic protein</fullName>
    </submittedName>
</protein>
<evidence type="ECO:0000313" key="7">
    <source>
        <dbReference type="EMBL" id="KTD25886.1"/>
    </source>
</evidence>
<keyword evidence="4" id="KW-0472">Membrane</keyword>